<dbReference type="InterPro" id="IPR045495">
    <property type="entry name" value="PI4K_N"/>
</dbReference>
<reference evidence="3 4" key="1">
    <citation type="submission" date="2022-03" db="EMBL/GenBank/DDBJ databases">
        <authorList>
            <person name="Macdonald S."/>
            <person name="Ahmed S."/>
            <person name="Newling K."/>
        </authorList>
    </citation>
    <scope>NUCLEOTIDE SEQUENCE [LARGE SCALE GENOMIC DNA]</scope>
</reference>
<dbReference type="Proteomes" id="UP001642260">
    <property type="component" value="Unassembled WGS sequence"/>
</dbReference>
<organism evidence="3 4">
    <name type="scientific">Eruca vesicaria subsp. sativa</name>
    <name type="common">Garden rocket</name>
    <name type="synonym">Eruca sativa</name>
    <dbReference type="NCBI Taxonomy" id="29727"/>
    <lineage>
        <taxon>Eukaryota</taxon>
        <taxon>Viridiplantae</taxon>
        <taxon>Streptophyta</taxon>
        <taxon>Embryophyta</taxon>
        <taxon>Tracheophyta</taxon>
        <taxon>Spermatophyta</taxon>
        <taxon>Magnoliopsida</taxon>
        <taxon>eudicotyledons</taxon>
        <taxon>Gunneridae</taxon>
        <taxon>Pentapetalae</taxon>
        <taxon>rosids</taxon>
        <taxon>malvids</taxon>
        <taxon>Brassicales</taxon>
        <taxon>Brassicaceae</taxon>
        <taxon>Brassiceae</taxon>
        <taxon>Eruca</taxon>
    </lineage>
</organism>
<name>A0ABC8K1M0_ERUVS</name>
<gene>
    <name evidence="3" type="ORF">ERUC_LOCUS18003</name>
</gene>
<comment type="caution">
    <text evidence="3">The sequence shown here is derived from an EMBL/GenBank/DDBJ whole genome shotgun (WGS) entry which is preliminary data.</text>
</comment>
<evidence type="ECO:0000313" key="4">
    <source>
        <dbReference type="Proteomes" id="UP001642260"/>
    </source>
</evidence>
<feature type="domain" description="PI4-kinase N-terminal" evidence="2">
    <location>
        <begin position="14"/>
        <end position="69"/>
    </location>
</feature>
<sequence>MGCLSDLNHVVSVCAQVGREKEDPTVPLNVIQLLTDISVAVKKPEVADLVFPFFVESLEEGDTSTPGSL</sequence>
<evidence type="ECO:0000256" key="1">
    <source>
        <dbReference type="ARBA" id="ARBA00006209"/>
    </source>
</evidence>
<evidence type="ECO:0000259" key="2">
    <source>
        <dbReference type="Pfam" id="PF19274"/>
    </source>
</evidence>
<proteinExistence type="inferred from homology"/>
<dbReference type="EMBL" id="CAKOAT010166378">
    <property type="protein sequence ID" value="CAH8350427.1"/>
    <property type="molecule type" value="Genomic_DNA"/>
</dbReference>
<dbReference type="AlphaFoldDB" id="A0ABC8K1M0"/>
<evidence type="ECO:0000313" key="3">
    <source>
        <dbReference type="EMBL" id="CAH8350427.1"/>
    </source>
</evidence>
<comment type="similarity">
    <text evidence="1">Belongs to the PI3/PI4-kinase family. Type III PI4K subfamily.</text>
</comment>
<dbReference type="Pfam" id="PF19274">
    <property type="entry name" value="PI4K_N"/>
    <property type="match status" value="1"/>
</dbReference>
<protein>
    <recommendedName>
        <fullName evidence="2">PI4-kinase N-terminal domain-containing protein</fullName>
    </recommendedName>
</protein>
<accession>A0ABC8K1M0</accession>
<keyword evidence="4" id="KW-1185">Reference proteome</keyword>